<accession>A0A437R9F4</accession>
<keyword evidence="2" id="KW-1185">Reference proteome</keyword>
<dbReference type="EMBL" id="SACR01000007">
    <property type="protein sequence ID" value="RVU43362.1"/>
    <property type="molecule type" value="Genomic_DNA"/>
</dbReference>
<comment type="caution">
    <text evidence="1">The sequence shown here is derived from an EMBL/GenBank/DDBJ whole genome shotgun (WGS) entry which is preliminary data.</text>
</comment>
<proteinExistence type="predicted"/>
<dbReference type="Proteomes" id="UP000285575">
    <property type="component" value="Unassembled WGS sequence"/>
</dbReference>
<dbReference type="OrthoDB" id="9829414at2"/>
<gene>
    <name evidence="1" type="ORF">EOE66_20680</name>
</gene>
<name>A0A437R9F4_9BURK</name>
<organism evidence="1 2">
    <name type="scientific">Rubrivivax rivuli</name>
    <dbReference type="NCBI Taxonomy" id="1862385"/>
    <lineage>
        <taxon>Bacteria</taxon>
        <taxon>Pseudomonadati</taxon>
        <taxon>Pseudomonadota</taxon>
        <taxon>Betaproteobacteria</taxon>
        <taxon>Burkholderiales</taxon>
        <taxon>Sphaerotilaceae</taxon>
        <taxon>Rubrivivax</taxon>
    </lineage>
</organism>
<evidence type="ECO:0000313" key="1">
    <source>
        <dbReference type="EMBL" id="RVU43362.1"/>
    </source>
</evidence>
<sequence length="169" mass="19363">MINALQFTDLAVGGFEAAVEGFVHRRQEQAASDALEDAHEARASAKAWHDYAKSLERRNAQLAGCLAQIQQDYRTAQSRQQSIQDTFERYTVVLTQRIRELDEKLQQVSATRFALNCARASERQRRRSEDVTEERIAADEQAYKANIVWFMVHQNVRLGVPDVPMPRTK</sequence>
<evidence type="ECO:0000313" key="2">
    <source>
        <dbReference type="Proteomes" id="UP000285575"/>
    </source>
</evidence>
<reference evidence="1 2" key="1">
    <citation type="submission" date="2019-01" db="EMBL/GenBank/DDBJ databases">
        <authorList>
            <person name="Chen W.-M."/>
        </authorList>
    </citation>
    <scope>NUCLEOTIDE SEQUENCE [LARGE SCALE GENOMIC DNA]</scope>
    <source>
        <strain evidence="1 2">KYPY4</strain>
    </source>
</reference>
<protein>
    <submittedName>
        <fullName evidence="1">Uncharacterized protein</fullName>
    </submittedName>
</protein>
<dbReference type="AlphaFoldDB" id="A0A437R9F4"/>
<dbReference type="RefSeq" id="WP_128230646.1">
    <property type="nucleotide sequence ID" value="NZ_SACR01000007.1"/>
</dbReference>